<dbReference type="NCBIfam" id="NF047352">
    <property type="entry name" value="P_loop_sacsin"/>
    <property type="match status" value="1"/>
</dbReference>
<feature type="domain" description="Sacsin/Nov" evidence="1">
    <location>
        <begin position="687"/>
        <end position="931"/>
    </location>
</feature>
<dbReference type="Proteomes" id="UP000828390">
    <property type="component" value="Unassembled WGS sequence"/>
</dbReference>
<evidence type="ECO:0000313" key="3">
    <source>
        <dbReference type="Proteomes" id="UP000828390"/>
    </source>
</evidence>
<sequence length="1119" mass="127895">MTEKSSLPKDWLRLVWSSLSQRGIRKFADMPIFPVLLSGSFESKYQVNLVALQNSDILLKHDKAGNSNTCLDDDVEKCLRLLGFTVITHLPSWLSRDLIKKFVVRPTITDVKQLFQMKARSIDPQRINAFNKDATMSNRSRLLDFLAKFGSIDGDLVDLLQNLRLFRSIQKTGTRVTVDCNTHFVRESEQGKFPKNIDFPENCVLVGGNEEAVAKQLNCTKLTLDKFMRLKLEVSTFDMSKTENKNVMMFFLNNIERFTTLIDSVSEIRFIKDTAGRLVKPSKIFDPFDKFLCRLFYGENVFPAATDALRPHRDAFIKIGMKGVRAILPKHIYSVAKTIDSVSQINDKMYDKAKALQEYIENNPGVLRQTLWLDKTLGDEIKDLSCFVYCSSEECEYHNRFPQLLKWFSAKNRLCCPSNMKEIRFWQLVCSSMPLIKARSSELSSFYGWNIPPSAETIILQLKSIQQCLISSDMTLELLTMLKTIYQALSIQSTHVVREAIVSNALVWTAEHFQDPAKVIVKQVEDDIELKPYMYFLPSELGSLHTFFTWLGCHSRQDKNVLVSVLQCMKTKYLSRKFSQAEIKKDLKCAQMILERLAEADIDSSWASDNILMVVHSNSDQTIKFARLLECVYDDDPTCFNDVVDGESICYVHEQIPFGTVEKLGVKSVTGLSLADAQDFDHWGQRENFTTRLRSLLRDGYTDGLSVPKELLQNADDAGATEVCFVYDERKHLDSRERLLSKSLADFQGSALWCYNNKVFSEKDLQNIKRFNDSAKVDDLSTIGKFGLGFNAVYNITDIPSFISGADMLIFDPHEKYLIDPQTKKTTRGKRIPLSKRTLVKRHIDQFKPFQDMFGCNVLNDPFTRYQGTLFRFPLRTAQQADMSEICKTVYSHNEVLCLLEMFMNSAEQLLLFCQNVSSIKLYHISADAVSANDMKIIHTVRKESIQLTDDKCTSIKTGILAKAVSVHKQQRGSCIEEHHSITIRQTFFDNATLFPKVNWSMSDVKSTWLITWVLQYRPTHLETFDAIPLVAVATLCKTENDLTPQALEKKPVEDCNSGHIFCFLPLPISTGFSFHVNGCFIVTDDRQRLVLLNEDDKKCGFQKCSRCLEYISFTISIG</sequence>
<reference evidence="2" key="1">
    <citation type="journal article" date="2019" name="bioRxiv">
        <title>The Genome of the Zebra Mussel, Dreissena polymorpha: A Resource for Invasive Species Research.</title>
        <authorList>
            <person name="McCartney M.A."/>
            <person name="Auch B."/>
            <person name="Kono T."/>
            <person name="Mallez S."/>
            <person name="Zhang Y."/>
            <person name="Obille A."/>
            <person name="Becker A."/>
            <person name="Abrahante J.E."/>
            <person name="Garbe J."/>
            <person name="Badalamenti J.P."/>
            <person name="Herman A."/>
            <person name="Mangelson H."/>
            <person name="Liachko I."/>
            <person name="Sullivan S."/>
            <person name="Sone E.D."/>
            <person name="Koren S."/>
            <person name="Silverstein K.A.T."/>
            <person name="Beckman K.B."/>
            <person name="Gohl D.M."/>
        </authorList>
    </citation>
    <scope>NUCLEOTIDE SEQUENCE</scope>
    <source>
        <strain evidence="2">Duluth1</strain>
        <tissue evidence="2">Whole animal</tissue>
    </source>
</reference>
<name>A0A9D4JAV1_DREPO</name>
<dbReference type="SUPFAM" id="SSF55874">
    <property type="entry name" value="ATPase domain of HSP90 chaperone/DNA topoisomerase II/histidine kinase"/>
    <property type="match status" value="1"/>
</dbReference>
<dbReference type="Gene3D" id="3.30.565.10">
    <property type="entry name" value="Histidine kinase-like ATPase, C-terminal domain"/>
    <property type="match status" value="1"/>
</dbReference>
<dbReference type="InterPro" id="IPR036890">
    <property type="entry name" value="HATPase_C_sf"/>
</dbReference>
<dbReference type="InterPro" id="IPR058210">
    <property type="entry name" value="SACS/Nov_dom"/>
</dbReference>
<evidence type="ECO:0000313" key="2">
    <source>
        <dbReference type="EMBL" id="KAH3801232.1"/>
    </source>
</evidence>
<dbReference type="InterPro" id="IPR052972">
    <property type="entry name" value="Sacsin_chaperone_reg"/>
</dbReference>
<dbReference type="PANTHER" id="PTHR15600:SF42">
    <property type="entry name" value="SACSIN"/>
    <property type="match status" value="1"/>
</dbReference>
<gene>
    <name evidence="2" type="ORF">DPMN_154879</name>
</gene>
<proteinExistence type="predicted"/>
<dbReference type="AlphaFoldDB" id="A0A9D4JAV1"/>
<evidence type="ECO:0000259" key="1">
    <source>
        <dbReference type="Pfam" id="PF25794"/>
    </source>
</evidence>
<dbReference type="PANTHER" id="PTHR15600">
    <property type="entry name" value="SACSIN"/>
    <property type="match status" value="1"/>
</dbReference>
<dbReference type="EMBL" id="JAIWYP010000007">
    <property type="protein sequence ID" value="KAH3801232.1"/>
    <property type="molecule type" value="Genomic_DNA"/>
</dbReference>
<accession>A0A9D4JAV1</accession>
<comment type="caution">
    <text evidence="2">The sequence shown here is derived from an EMBL/GenBank/DDBJ whole genome shotgun (WGS) entry which is preliminary data.</text>
</comment>
<keyword evidence="3" id="KW-1185">Reference proteome</keyword>
<dbReference type="GO" id="GO:0030544">
    <property type="term" value="F:Hsp70 protein binding"/>
    <property type="evidence" value="ECO:0007669"/>
    <property type="project" value="TreeGrafter"/>
</dbReference>
<protein>
    <recommendedName>
        <fullName evidence="1">Sacsin/Nov domain-containing protein</fullName>
    </recommendedName>
</protein>
<organism evidence="2 3">
    <name type="scientific">Dreissena polymorpha</name>
    <name type="common">Zebra mussel</name>
    <name type="synonym">Mytilus polymorpha</name>
    <dbReference type="NCBI Taxonomy" id="45954"/>
    <lineage>
        <taxon>Eukaryota</taxon>
        <taxon>Metazoa</taxon>
        <taxon>Spiralia</taxon>
        <taxon>Lophotrochozoa</taxon>
        <taxon>Mollusca</taxon>
        <taxon>Bivalvia</taxon>
        <taxon>Autobranchia</taxon>
        <taxon>Heteroconchia</taxon>
        <taxon>Euheterodonta</taxon>
        <taxon>Imparidentia</taxon>
        <taxon>Neoheterodontei</taxon>
        <taxon>Myida</taxon>
        <taxon>Dreissenoidea</taxon>
        <taxon>Dreissenidae</taxon>
        <taxon>Dreissena</taxon>
    </lineage>
</organism>
<reference evidence="2" key="2">
    <citation type="submission" date="2020-11" db="EMBL/GenBank/DDBJ databases">
        <authorList>
            <person name="McCartney M.A."/>
            <person name="Auch B."/>
            <person name="Kono T."/>
            <person name="Mallez S."/>
            <person name="Becker A."/>
            <person name="Gohl D.M."/>
            <person name="Silverstein K.A.T."/>
            <person name="Koren S."/>
            <person name="Bechman K.B."/>
            <person name="Herman A."/>
            <person name="Abrahante J.E."/>
            <person name="Garbe J."/>
        </authorList>
    </citation>
    <scope>NUCLEOTIDE SEQUENCE</scope>
    <source>
        <strain evidence="2">Duluth1</strain>
        <tissue evidence="2">Whole animal</tissue>
    </source>
</reference>
<dbReference type="Pfam" id="PF25794">
    <property type="entry name" value="SACS"/>
    <property type="match status" value="1"/>
</dbReference>